<evidence type="ECO:0000313" key="2">
    <source>
        <dbReference type="EMBL" id="KAK7879455.1"/>
    </source>
</evidence>
<accession>A0AAW0MSK2</accession>
<dbReference type="Proteomes" id="UP001460270">
    <property type="component" value="Unassembled WGS sequence"/>
</dbReference>
<sequence>MDCCRRNPQRLEAVWIVFVKRGKPLSASVFRYTFNSAPADSLCVCFSRRKNVLSREKLKLLFKQHCEPQNGAIGLKVCVSSTTTLIQLPPKPCTNTQTPIDSPIETVRLSTRLSLPLTLTSLVSSQASSVSKFGLLDLNFTQFFPDEPPVFSPALTPPPGARRTGVQPDRSPAGQVRCLAPPLTPPPGAGGQEPGIQVSVYPPLTASEASRTGECLAPF</sequence>
<dbReference type="AlphaFoldDB" id="A0AAW0MSK2"/>
<feature type="region of interest" description="Disordered" evidence="1">
    <location>
        <begin position="154"/>
        <end position="176"/>
    </location>
</feature>
<evidence type="ECO:0000256" key="1">
    <source>
        <dbReference type="SAM" id="MobiDB-lite"/>
    </source>
</evidence>
<name>A0AAW0MSK2_9GOBI</name>
<evidence type="ECO:0000313" key="3">
    <source>
        <dbReference type="Proteomes" id="UP001460270"/>
    </source>
</evidence>
<comment type="caution">
    <text evidence="2">The sequence shown here is derived from an EMBL/GenBank/DDBJ whole genome shotgun (WGS) entry which is preliminary data.</text>
</comment>
<dbReference type="EMBL" id="JBBPFD010000268">
    <property type="protein sequence ID" value="KAK7879455.1"/>
    <property type="molecule type" value="Genomic_DNA"/>
</dbReference>
<keyword evidence="3" id="KW-1185">Reference proteome</keyword>
<protein>
    <submittedName>
        <fullName evidence="2">Uncharacterized protein</fullName>
    </submittedName>
</protein>
<gene>
    <name evidence="2" type="ORF">WMY93_033843</name>
</gene>
<proteinExistence type="predicted"/>
<reference evidence="3" key="1">
    <citation type="submission" date="2024-04" db="EMBL/GenBank/DDBJ databases">
        <title>Salinicola lusitanus LLJ914,a marine bacterium isolated from the Okinawa Trough.</title>
        <authorList>
            <person name="Li J."/>
        </authorList>
    </citation>
    <scope>NUCLEOTIDE SEQUENCE [LARGE SCALE GENOMIC DNA]</scope>
</reference>
<organism evidence="2 3">
    <name type="scientific">Mugilogobius chulae</name>
    <name type="common">yellowstripe goby</name>
    <dbReference type="NCBI Taxonomy" id="88201"/>
    <lineage>
        <taxon>Eukaryota</taxon>
        <taxon>Metazoa</taxon>
        <taxon>Chordata</taxon>
        <taxon>Craniata</taxon>
        <taxon>Vertebrata</taxon>
        <taxon>Euteleostomi</taxon>
        <taxon>Actinopterygii</taxon>
        <taxon>Neopterygii</taxon>
        <taxon>Teleostei</taxon>
        <taxon>Neoteleostei</taxon>
        <taxon>Acanthomorphata</taxon>
        <taxon>Gobiaria</taxon>
        <taxon>Gobiiformes</taxon>
        <taxon>Gobioidei</taxon>
        <taxon>Gobiidae</taxon>
        <taxon>Gobionellinae</taxon>
        <taxon>Mugilogobius</taxon>
    </lineage>
</organism>